<feature type="domain" description="Sialate O-acetylesterase" evidence="2">
    <location>
        <begin position="109"/>
        <end position="230"/>
    </location>
</feature>
<dbReference type="InterPro" id="IPR036514">
    <property type="entry name" value="SGNH_hydro_sf"/>
</dbReference>
<evidence type="ECO:0000313" key="4">
    <source>
        <dbReference type="Proteomes" id="UP000297861"/>
    </source>
</evidence>
<dbReference type="SUPFAM" id="SSF49785">
    <property type="entry name" value="Galactose-binding domain-like"/>
    <property type="match status" value="1"/>
</dbReference>
<dbReference type="OrthoDB" id="9816001at2"/>
<dbReference type="GO" id="GO:0005975">
    <property type="term" value="P:carbohydrate metabolic process"/>
    <property type="evidence" value="ECO:0007669"/>
    <property type="project" value="TreeGrafter"/>
</dbReference>
<name>A0A4Y8L8B4_9BACT</name>
<feature type="domain" description="Sialate O-acetylesterase" evidence="2">
    <location>
        <begin position="413"/>
        <end position="517"/>
    </location>
</feature>
<organism evidence="3 4">
    <name type="scientific">Dysgonomonas capnocytophagoides</name>
    <dbReference type="NCBI Taxonomy" id="45254"/>
    <lineage>
        <taxon>Bacteria</taxon>
        <taxon>Pseudomonadati</taxon>
        <taxon>Bacteroidota</taxon>
        <taxon>Bacteroidia</taxon>
        <taxon>Bacteroidales</taxon>
        <taxon>Dysgonomonadaceae</taxon>
        <taxon>Dysgonomonas</taxon>
    </lineage>
</organism>
<keyword evidence="1" id="KW-0378">Hydrolase</keyword>
<dbReference type="Proteomes" id="UP000297861">
    <property type="component" value="Unassembled WGS sequence"/>
</dbReference>
<dbReference type="InterPro" id="IPR008979">
    <property type="entry name" value="Galactose-bd-like_sf"/>
</dbReference>
<dbReference type="InterPro" id="IPR005181">
    <property type="entry name" value="SASA"/>
</dbReference>
<evidence type="ECO:0000313" key="3">
    <source>
        <dbReference type="EMBL" id="TFD96746.1"/>
    </source>
</evidence>
<dbReference type="AlphaFoldDB" id="A0A4Y8L8B4"/>
<reference evidence="3 4" key="1">
    <citation type="submission" date="2019-03" db="EMBL/GenBank/DDBJ databases">
        <title>San Antonio Military Medical Center submission to MRSN (WRAIR), pending publication.</title>
        <authorList>
            <person name="Blyth D.M."/>
            <person name="Mccarthy S.L."/>
            <person name="Schall S.E."/>
            <person name="Stam J.A."/>
            <person name="Ong A.C."/>
            <person name="Mcgann P.T."/>
        </authorList>
    </citation>
    <scope>NUCLEOTIDE SEQUENCE [LARGE SCALE GENOMIC DNA]</scope>
    <source>
        <strain evidence="3 4">MRSN571793</strain>
    </source>
</reference>
<comment type="caution">
    <text evidence="3">The sequence shown here is derived from an EMBL/GenBank/DDBJ whole genome shotgun (WGS) entry which is preliminary data.</text>
</comment>
<dbReference type="Gene3D" id="3.40.50.1110">
    <property type="entry name" value="SGNH hydrolase"/>
    <property type="match status" value="2"/>
</dbReference>
<dbReference type="PANTHER" id="PTHR22901:SF0">
    <property type="entry name" value="SIALATE O-ACETYLESTERASE"/>
    <property type="match status" value="1"/>
</dbReference>
<dbReference type="Gene3D" id="2.60.40.10">
    <property type="entry name" value="Immunoglobulins"/>
    <property type="match status" value="1"/>
</dbReference>
<dbReference type="EMBL" id="SOML01000004">
    <property type="protein sequence ID" value="TFD96746.1"/>
    <property type="molecule type" value="Genomic_DNA"/>
</dbReference>
<dbReference type="Pfam" id="PF03629">
    <property type="entry name" value="SASA"/>
    <property type="match status" value="2"/>
</dbReference>
<dbReference type="InterPro" id="IPR039329">
    <property type="entry name" value="SIAE"/>
</dbReference>
<dbReference type="PANTHER" id="PTHR22901">
    <property type="entry name" value="SIALATE O-ACETYLESTERASE"/>
    <property type="match status" value="1"/>
</dbReference>
<dbReference type="InterPro" id="IPR013783">
    <property type="entry name" value="Ig-like_fold"/>
</dbReference>
<keyword evidence="4" id="KW-1185">Reference proteome</keyword>
<proteinExistence type="predicted"/>
<evidence type="ECO:0000256" key="1">
    <source>
        <dbReference type="ARBA" id="ARBA00022801"/>
    </source>
</evidence>
<dbReference type="RefSeq" id="WP_134436058.1">
    <property type="nucleotide sequence ID" value="NZ_SOML01000004.1"/>
</dbReference>
<protein>
    <recommendedName>
        <fullName evidence="2">Sialate O-acetylesterase domain-containing protein</fullName>
    </recommendedName>
</protein>
<sequence>MKRNLFISFSIRKLLVLALIQFCILNINAEIKLPRLISNGMILQRDKPLTLWGWASAGETISVTFQEKNFRTKADKKGNWKITLPSYPAGGPYLMTINKTELQDILIGDVWLSSGQSNMELPISRTLDLYKKEVENAVNPNIRLFRVPMKYSFKQEENDLQGGEWKSVTPDNILDFSAVSYFFAKEIYDKYNVPVGIISTAIGGSPAEAWLSEDALRSYPNHLATLSLTANDAYVDSVRQTESAQAKQWQSQLSINDKGISLWNKDQLDISEWPSISLPGYWSNKGLGFINGSIWLRKEFEVDPSIAGQAAILRLGCIVDSDSAFVNGVFVGTTSYQYPPRIYNIPTGILRKGTNNITVRTVSNGGRGGFVEEKPYKIITDKGEIDLTGDWKYQRGAQAGPSPSQTFFQYKPAGLYNGMIAPVKNFAIKGFLWYQGESNTDNPKEYKTLFPDLISNWRSKWSDEKIPFIYAQLPNFMKAVKTPAESNWAQLREAQRHTLTIPETGMAVTIDLGEWNDIHPLNKKDVARRLFFEAQHIAYNDSSAIRSPQYQSMEIQENSIVLTFSSPGKGLYTNIDLKGFTIAGSDKKYVWAKASFLADNKVRIWSEQVANPVSVRYAWADNPDDANLKNKEGLPAAPFTTE</sequence>
<gene>
    <name evidence="3" type="ORF">E2605_07965</name>
</gene>
<evidence type="ECO:0000259" key="2">
    <source>
        <dbReference type="Pfam" id="PF03629"/>
    </source>
</evidence>
<dbReference type="STRING" id="1121485.GCA_000426485_02171"/>
<accession>A0A4Y8L8B4</accession>
<dbReference type="SUPFAM" id="SSF52266">
    <property type="entry name" value="SGNH hydrolase"/>
    <property type="match status" value="1"/>
</dbReference>
<dbReference type="GO" id="GO:0001681">
    <property type="term" value="F:sialate O-acetylesterase activity"/>
    <property type="evidence" value="ECO:0007669"/>
    <property type="project" value="InterPro"/>
</dbReference>